<feature type="region of interest" description="Disordered" evidence="1">
    <location>
        <begin position="108"/>
        <end position="143"/>
    </location>
</feature>
<evidence type="ECO:0000313" key="2">
    <source>
        <dbReference type="EMBL" id="MEQ2182124.1"/>
    </source>
</evidence>
<feature type="compositionally biased region" description="Basic and acidic residues" evidence="1">
    <location>
        <begin position="187"/>
        <end position="210"/>
    </location>
</feature>
<accession>A0ABV0PF92</accession>
<feature type="region of interest" description="Disordered" evidence="1">
    <location>
        <begin position="157"/>
        <end position="212"/>
    </location>
</feature>
<proteinExistence type="predicted"/>
<gene>
    <name evidence="2" type="ORF">GOODEAATRI_018962</name>
</gene>
<organism evidence="2 3">
    <name type="scientific">Goodea atripinnis</name>
    <dbReference type="NCBI Taxonomy" id="208336"/>
    <lineage>
        <taxon>Eukaryota</taxon>
        <taxon>Metazoa</taxon>
        <taxon>Chordata</taxon>
        <taxon>Craniata</taxon>
        <taxon>Vertebrata</taxon>
        <taxon>Euteleostomi</taxon>
        <taxon>Actinopterygii</taxon>
        <taxon>Neopterygii</taxon>
        <taxon>Teleostei</taxon>
        <taxon>Neoteleostei</taxon>
        <taxon>Acanthomorphata</taxon>
        <taxon>Ovalentaria</taxon>
        <taxon>Atherinomorphae</taxon>
        <taxon>Cyprinodontiformes</taxon>
        <taxon>Goodeidae</taxon>
        <taxon>Goodea</taxon>
    </lineage>
</organism>
<sequence>MCEVVIRVQLRCTGRSTLHTHGGHSYIFHNLSVVKVSDNQVSSRPSPGSLLAMETWAGSRRGSRISLGIWLMIAAHALQHARAEISCGSCPSPVQLRREELQLRPGVRSDPAEEMVEVREPGVTDQESGMLGTSGPDFSLDEGKTARSEFGVAEDAALGRAKRSTPDFNEFSDSDWAGRTAQLESQKSSRSEFGWNREDGRGNTRQDESRLSSSTFALTGDSAHNHAVVYWTGQNSSVSAASISNLSPWLMGFSVRINPPQHTLCRC</sequence>
<keyword evidence="3" id="KW-1185">Reference proteome</keyword>
<evidence type="ECO:0000256" key="1">
    <source>
        <dbReference type="SAM" id="MobiDB-lite"/>
    </source>
</evidence>
<name>A0ABV0PF92_9TELE</name>
<protein>
    <submittedName>
        <fullName evidence="2">Uncharacterized protein</fullName>
    </submittedName>
</protein>
<dbReference type="Proteomes" id="UP001476798">
    <property type="component" value="Unassembled WGS sequence"/>
</dbReference>
<evidence type="ECO:0000313" key="3">
    <source>
        <dbReference type="Proteomes" id="UP001476798"/>
    </source>
</evidence>
<reference evidence="2 3" key="1">
    <citation type="submission" date="2021-06" db="EMBL/GenBank/DDBJ databases">
        <authorList>
            <person name="Palmer J.M."/>
        </authorList>
    </citation>
    <scope>NUCLEOTIDE SEQUENCE [LARGE SCALE GENOMIC DNA]</scope>
    <source>
        <strain evidence="2 3">GA_2019</strain>
        <tissue evidence="2">Muscle</tissue>
    </source>
</reference>
<comment type="caution">
    <text evidence="2">The sequence shown here is derived from an EMBL/GenBank/DDBJ whole genome shotgun (WGS) entry which is preliminary data.</text>
</comment>
<dbReference type="EMBL" id="JAHRIO010071613">
    <property type="protein sequence ID" value="MEQ2182124.1"/>
    <property type="molecule type" value="Genomic_DNA"/>
</dbReference>